<accession>A0A2T2WDH1</accession>
<keyword evidence="2" id="KW-0479">Metal-binding</keyword>
<dbReference type="GO" id="GO:0046872">
    <property type="term" value="F:metal ion binding"/>
    <property type="evidence" value="ECO:0007669"/>
    <property type="project" value="UniProtKB-KW"/>
</dbReference>
<dbReference type="Pfam" id="PF02633">
    <property type="entry name" value="Creatininase"/>
    <property type="match status" value="1"/>
</dbReference>
<organism evidence="6 7">
    <name type="scientific">Sulfobacillus acidophilus</name>
    <dbReference type="NCBI Taxonomy" id="53633"/>
    <lineage>
        <taxon>Bacteria</taxon>
        <taxon>Bacillati</taxon>
        <taxon>Bacillota</taxon>
        <taxon>Clostridia</taxon>
        <taxon>Eubacteriales</taxon>
        <taxon>Clostridiales Family XVII. Incertae Sedis</taxon>
        <taxon>Sulfobacillus</taxon>
    </lineage>
</organism>
<evidence type="ECO:0000256" key="3">
    <source>
        <dbReference type="ARBA" id="ARBA00022801"/>
    </source>
</evidence>
<comment type="cofactor">
    <cofactor evidence="1">
        <name>Zn(2+)</name>
        <dbReference type="ChEBI" id="CHEBI:29105"/>
    </cofactor>
</comment>
<evidence type="ECO:0000256" key="5">
    <source>
        <dbReference type="ARBA" id="ARBA00024029"/>
    </source>
</evidence>
<evidence type="ECO:0000256" key="2">
    <source>
        <dbReference type="ARBA" id="ARBA00022723"/>
    </source>
</evidence>
<reference evidence="6 7" key="1">
    <citation type="journal article" date="2014" name="BMC Genomics">
        <title>Comparison of environmental and isolate Sulfobacillus genomes reveals diverse carbon, sulfur, nitrogen, and hydrogen metabolisms.</title>
        <authorList>
            <person name="Justice N.B."/>
            <person name="Norman A."/>
            <person name="Brown C.T."/>
            <person name="Singh A."/>
            <person name="Thomas B.C."/>
            <person name="Banfield J.F."/>
        </authorList>
    </citation>
    <scope>NUCLEOTIDE SEQUENCE [LARGE SCALE GENOMIC DNA]</scope>
    <source>
        <strain evidence="6">AMDSBA3</strain>
    </source>
</reference>
<dbReference type="Gene3D" id="3.40.50.10310">
    <property type="entry name" value="Creatininase"/>
    <property type="match status" value="1"/>
</dbReference>
<keyword evidence="4" id="KW-0862">Zinc</keyword>
<sequence>MYWDRLTTKHFREKVLGQIDTAILPVGSVEAHGEHCPLGTDNMAPWHFAAALEERFPDRVLIMPAIPYGHTWELANYAGTLSVATNAFAQYVTEVGLAALTWGIHNIVLMNGHGGNTPALNAVMENIAEHGGRAVLVNWWIDYSQDILTVTKSQGHAGEDETSVMLAVAGSLVRMEDASFNPYQAKYKIKQMGLHEKNLRHATTGDGRGGSREKGEQIIDLVTARLVQLLEDLWSDSLYVRIDEKGGKS</sequence>
<comment type="caution">
    <text evidence="6">The sequence shown here is derived from an EMBL/GenBank/DDBJ whole genome shotgun (WGS) entry which is preliminary data.</text>
</comment>
<protein>
    <submittedName>
        <fullName evidence="6">Creatininase</fullName>
    </submittedName>
</protein>
<proteinExistence type="inferred from homology"/>
<dbReference type="EMBL" id="PXYV01000072">
    <property type="protein sequence ID" value="PSR20274.1"/>
    <property type="molecule type" value="Genomic_DNA"/>
</dbReference>
<evidence type="ECO:0000313" key="7">
    <source>
        <dbReference type="Proteomes" id="UP000241848"/>
    </source>
</evidence>
<dbReference type="InterPro" id="IPR024087">
    <property type="entry name" value="Creatininase-like_sf"/>
</dbReference>
<gene>
    <name evidence="6" type="ORF">C7B45_15660</name>
</gene>
<evidence type="ECO:0000256" key="1">
    <source>
        <dbReference type="ARBA" id="ARBA00001947"/>
    </source>
</evidence>
<dbReference type="Proteomes" id="UP000241848">
    <property type="component" value="Unassembled WGS sequence"/>
</dbReference>
<dbReference type="InterPro" id="IPR003785">
    <property type="entry name" value="Creatininase/forma_Hydrolase"/>
</dbReference>
<dbReference type="SUPFAM" id="SSF102215">
    <property type="entry name" value="Creatininase"/>
    <property type="match status" value="1"/>
</dbReference>
<dbReference type="GO" id="GO:0009231">
    <property type="term" value="P:riboflavin biosynthetic process"/>
    <property type="evidence" value="ECO:0007669"/>
    <property type="project" value="TreeGrafter"/>
</dbReference>
<comment type="similarity">
    <text evidence="5">Belongs to the creatininase superfamily.</text>
</comment>
<dbReference type="GO" id="GO:0016811">
    <property type="term" value="F:hydrolase activity, acting on carbon-nitrogen (but not peptide) bonds, in linear amides"/>
    <property type="evidence" value="ECO:0007669"/>
    <property type="project" value="TreeGrafter"/>
</dbReference>
<name>A0A2T2WDH1_9FIRM</name>
<dbReference type="AlphaFoldDB" id="A0A2T2WDH1"/>
<dbReference type="PANTHER" id="PTHR35005">
    <property type="entry name" value="3-DEHYDRO-SCYLLO-INOSOSE HYDROLASE"/>
    <property type="match status" value="1"/>
</dbReference>
<evidence type="ECO:0000256" key="4">
    <source>
        <dbReference type="ARBA" id="ARBA00022833"/>
    </source>
</evidence>
<keyword evidence="3" id="KW-0378">Hydrolase</keyword>
<dbReference type="PANTHER" id="PTHR35005:SF1">
    <property type="entry name" value="2-AMINO-5-FORMYLAMINO-6-RIBOSYLAMINOPYRIMIDIN-4(3H)-ONE 5'-MONOPHOSPHATE DEFORMYLASE"/>
    <property type="match status" value="1"/>
</dbReference>
<evidence type="ECO:0000313" key="6">
    <source>
        <dbReference type="EMBL" id="PSR20274.1"/>
    </source>
</evidence>